<keyword evidence="1" id="KW-0812">Transmembrane</keyword>
<dbReference type="EMBL" id="FOFR01000009">
    <property type="protein sequence ID" value="SER22999.1"/>
    <property type="molecule type" value="Genomic_DNA"/>
</dbReference>
<evidence type="ECO:0000313" key="2">
    <source>
        <dbReference type="EMBL" id="SER22999.1"/>
    </source>
</evidence>
<proteinExistence type="predicted"/>
<dbReference type="OrthoDB" id="5198678at2"/>
<accession>A0A1H9MHK4</accession>
<organism evidence="2 3">
    <name type="scientific">Lentzea xinjiangensis</name>
    <dbReference type="NCBI Taxonomy" id="402600"/>
    <lineage>
        <taxon>Bacteria</taxon>
        <taxon>Bacillati</taxon>
        <taxon>Actinomycetota</taxon>
        <taxon>Actinomycetes</taxon>
        <taxon>Pseudonocardiales</taxon>
        <taxon>Pseudonocardiaceae</taxon>
        <taxon>Lentzea</taxon>
    </lineage>
</organism>
<dbReference type="RefSeq" id="WP_089952845.1">
    <property type="nucleotide sequence ID" value="NZ_FOFR01000009.1"/>
</dbReference>
<sequence length="179" mass="19579">MTTTSPLVELPLLGWLVELLDRALLDAGVDAWLARTGEFLLIASLLYVATSLLVRRGFPLLQGVVRPVVDLLADFAMVLVLLPELAVTWTLTRLRLSLPSVIYLYGDAVYAANTAVKSSAAVLVQVLGWLQRKPRLFVIAVVFVLFLLWNTNTCAPGLDGCVTPVSQWTSDAGSWLDQQ</sequence>
<dbReference type="Proteomes" id="UP000199352">
    <property type="component" value="Unassembled WGS sequence"/>
</dbReference>
<gene>
    <name evidence="2" type="ORF">SAMN05216188_10960</name>
</gene>
<dbReference type="STRING" id="402600.SAMN05216188_10960"/>
<evidence type="ECO:0000256" key="1">
    <source>
        <dbReference type="SAM" id="Phobius"/>
    </source>
</evidence>
<keyword evidence="1" id="KW-1133">Transmembrane helix</keyword>
<name>A0A1H9MHK4_9PSEU</name>
<reference evidence="3" key="1">
    <citation type="submission" date="2016-10" db="EMBL/GenBank/DDBJ databases">
        <authorList>
            <person name="Varghese N."/>
            <person name="Submissions S."/>
        </authorList>
    </citation>
    <scope>NUCLEOTIDE SEQUENCE [LARGE SCALE GENOMIC DNA]</scope>
    <source>
        <strain evidence="3">CGMCC 4.3525</strain>
    </source>
</reference>
<dbReference type="AlphaFoldDB" id="A0A1H9MHK4"/>
<protein>
    <submittedName>
        <fullName evidence="2">Uncharacterized protein</fullName>
    </submittedName>
</protein>
<feature type="transmembrane region" description="Helical" evidence="1">
    <location>
        <begin position="64"/>
        <end position="82"/>
    </location>
</feature>
<feature type="transmembrane region" description="Helical" evidence="1">
    <location>
        <begin position="102"/>
        <end position="124"/>
    </location>
</feature>
<feature type="transmembrane region" description="Helical" evidence="1">
    <location>
        <begin position="136"/>
        <end position="152"/>
    </location>
</feature>
<keyword evidence="3" id="KW-1185">Reference proteome</keyword>
<feature type="transmembrane region" description="Helical" evidence="1">
    <location>
        <begin position="32"/>
        <end position="52"/>
    </location>
</feature>
<evidence type="ECO:0000313" key="3">
    <source>
        <dbReference type="Proteomes" id="UP000199352"/>
    </source>
</evidence>
<keyword evidence="1" id="KW-0472">Membrane</keyword>